<dbReference type="AlphaFoldDB" id="A0A8U8AU82"/>
<protein>
    <submittedName>
        <fullName evidence="1">Uncharacterized protein</fullName>
    </submittedName>
</protein>
<keyword evidence="2" id="KW-1185">Reference proteome</keyword>
<sequence length="75" mass="8647">SCFLRGGGPVPTHPWKALKLHKKSLWNLSSWCILRSEEHGNQQHMVKTVQLLRLAKLKSQEYSGALITFCDPFWL</sequence>
<evidence type="ECO:0000313" key="2">
    <source>
        <dbReference type="Proteomes" id="UP000694382"/>
    </source>
</evidence>
<dbReference type="Proteomes" id="UP000694382">
    <property type="component" value="Chromosome 2"/>
</dbReference>
<reference evidence="1" key="1">
    <citation type="submission" date="2020-02" db="EMBL/GenBank/DDBJ databases">
        <authorList>
            <person name="Enbody D E."/>
            <person name="Pettersson E M."/>
        </authorList>
    </citation>
    <scope>NUCLEOTIDE SEQUENCE [LARGE SCALE GENOMIC DNA]</scope>
</reference>
<reference evidence="1" key="3">
    <citation type="submission" date="2025-09" db="UniProtKB">
        <authorList>
            <consortium name="Ensembl"/>
        </authorList>
    </citation>
    <scope>IDENTIFICATION</scope>
</reference>
<organism evidence="1 2">
    <name type="scientific">Geospiza parvula</name>
    <name type="common">Small tree-finch</name>
    <name type="synonym">Camarhynchus parvulus</name>
    <dbReference type="NCBI Taxonomy" id="87175"/>
    <lineage>
        <taxon>Eukaryota</taxon>
        <taxon>Metazoa</taxon>
        <taxon>Chordata</taxon>
        <taxon>Craniata</taxon>
        <taxon>Vertebrata</taxon>
        <taxon>Euteleostomi</taxon>
        <taxon>Archelosauria</taxon>
        <taxon>Archosauria</taxon>
        <taxon>Dinosauria</taxon>
        <taxon>Saurischia</taxon>
        <taxon>Theropoda</taxon>
        <taxon>Coelurosauria</taxon>
        <taxon>Aves</taxon>
        <taxon>Neognathae</taxon>
        <taxon>Neoaves</taxon>
        <taxon>Telluraves</taxon>
        <taxon>Australaves</taxon>
        <taxon>Passeriformes</taxon>
        <taxon>Thraupidae</taxon>
        <taxon>Camarhynchus</taxon>
    </lineage>
</organism>
<evidence type="ECO:0000313" key="1">
    <source>
        <dbReference type="Ensembl" id="ENSCPVP00000026053.1"/>
    </source>
</evidence>
<name>A0A8U8AU82_GEOPR</name>
<accession>A0A8U8AU82</accession>
<dbReference type="Ensembl" id="ENSCPVT00000027914.1">
    <property type="protein sequence ID" value="ENSCPVP00000026053.1"/>
    <property type="gene ID" value="ENSCPVG00000017280.1"/>
</dbReference>
<proteinExistence type="predicted"/>
<reference evidence="1" key="2">
    <citation type="submission" date="2025-08" db="UniProtKB">
        <authorList>
            <consortium name="Ensembl"/>
        </authorList>
    </citation>
    <scope>IDENTIFICATION</scope>
</reference>